<feature type="domain" description="Major facilitator superfamily (MFS) profile" evidence="7">
    <location>
        <begin position="48"/>
        <end position="472"/>
    </location>
</feature>
<dbReference type="PANTHER" id="PTHR43791:SF32">
    <property type="entry name" value="MAJOR FACILITATOR SUPERFAMILY (MFS) PROFILE DOMAIN-CONTAINING PROTEIN"/>
    <property type="match status" value="1"/>
</dbReference>
<dbReference type="PROSITE" id="PS50850">
    <property type="entry name" value="MFS"/>
    <property type="match status" value="1"/>
</dbReference>
<dbReference type="Pfam" id="PF07690">
    <property type="entry name" value="MFS_1"/>
    <property type="match status" value="1"/>
</dbReference>
<feature type="transmembrane region" description="Helical" evidence="6">
    <location>
        <begin position="113"/>
        <end position="132"/>
    </location>
</feature>
<protein>
    <submittedName>
        <fullName evidence="8">Transporter</fullName>
    </submittedName>
</protein>
<evidence type="ECO:0000313" key="8">
    <source>
        <dbReference type="EMBL" id="KIH87969.1"/>
    </source>
</evidence>
<evidence type="ECO:0000256" key="2">
    <source>
        <dbReference type="ARBA" id="ARBA00022448"/>
    </source>
</evidence>
<name>A0A0C2EP55_9PEZI</name>
<comment type="subcellular location">
    <subcellularLocation>
        <location evidence="1">Membrane</location>
        <topology evidence="1">Multi-pass membrane protein</topology>
    </subcellularLocation>
</comment>
<feature type="transmembrane region" description="Helical" evidence="6">
    <location>
        <begin position="285"/>
        <end position="306"/>
    </location>
</feature>
<evidence type="ECO:0000313" key="9">
    <source>
        <dbReference type="Proteomes" id="UP000031575"/>
    </source>
</evidence>
<evidence type="ECO:0000256" key="5">
    <source>
        <dbReference type="ARBA" id="ARBA00023136"/>
    </source>
</evidence>
<evidence type="ECO:0000259" key="7">
    <source>
        <dbReference type="PROSITE" id="PS50850"/>
    </source>
</evidence>
<feature type="transmembrane region" description="Helical" evidence="6">
    <location>
        <begin position="207"/>
        <end position="229"/>
    </location>
</feature>
<dbReference type="InterPro" id="IPR011701">
    <property type="entry name" value="MFS"/>
</dbReference>
<dbReference type="EMBL" id="AWTV01000010">
    <property type="protein sequence ID" value="KIH87969.1"/>
    <property type="molecule type" value="Genomic_DNA"/>
</dbReference>
<keyword evidence="3 6" id="KW-0812">Transmembrane</keyword>
<keyword evidence="5 6" id="KW-0472">Membrane</keyword>
<dbReference type="GO" id="GO:0016020">
    <property type="term" value="C:membrane"/>
    <property type="evidence" value="ECO:0007669"/>
    <property type="project" value="UniProtKB-SubCell"/>
</dbReference>
<dbReference type="GeneID" id="63678105"/>
<dbReference type="HOGENOM" id="CLU_001265_0_1_1"/>
<dbReference type="VEuPathDB" id="FungiDB:SPBR_04907"/>
<keyword evidence="4 6" id="KW-1133">Transmembrane helix</keyword>
<keyword evidence="9" id="KW-1185">Reference proteome</keyword>
<proteinExistence type="predicted"/>
<accession>A0A0C2EP55</accession>
<feature type="transmembrane region" description="Helical" evidence="6">
    <location>
        <begin position="144"/>
        <end position="162"/>
    </location>
</feature>
<dbReference type="InterPro" id="IPR036259">
    <property type="entry name" value="MFS_trans_sf"/>
</dbReference>
<evidence type="ECO:0000256" key="6">
    <source>
        <dbReference type="SAM" id="Phobius"/>
    </source>
</evidence>
<reference evidence="8 9" key="1">
    <citation type="journal article" date="2014" name="BMC Genomics">
        <title>Comparative genomics of the major fungal agents of human and animal Sporotrichosis: Sporothrix schenckii and Sporothrix brasiliensis.</title>
        <authorList>
            <person name="Teixeira M.M."/>
            <person name="de Almeida L.G."/>
            <person name="Kubitschek-Barreira P."/>
            <person name="Alves F.L."/>
            <person name="Kioshima E.S."/>
            <person name="Abadio A.K."/>
            <person name="Fernandes L."/>
            <person name="Derengowski L.S."/>
            <person name="Ferreira K.S."/>
            <person name="Souza R.C."/>
            <person name="Ruiz J.C."/>
            <person name="de Andrade N.C."/>
            <person name="Paes H.C."/>
            <person name="Nicola A.M."/>
            <person name="Albuquerque P."/>
            <person name="Gerber A.L."/>
            <person name="Martins V.P."/>
            <person name="Peconick L.D."/>
            <person name="Neto A.V."/>
            <person name="Chaucanez C.B."/>
            <person name="Silva P.A."/>
            <person name="Cunha O.L."/>
            <person name="de Oliveira F.F."/>
            <person name="dos Santos T.C."/>
            <person name="Barros A.L."/>
            <person name="Soares M.A."/>
            <person name="de Oliveira L.M."/>
            <person name="Marini M.M."/>
            <person name="Villalobos-Duno H."/>
            <person name="Cunha M.M."/>
            <person name="de Hoog S."/>
            <person name="da Silveira J.F."/>
            <person name="Henrissat B."/>
            <person name="Nino-Vega G.A."/>
            <person name="Cisalpino P.S."/>
            <person name="Mora-Montes H.M."/>
            <person name="Almeida S.R."/>
            <person name="Stajich J.E."/>
            <person name="Lopes-Bezerra L.M."/>
            <person name="Vasconcelos A.T."/>
            <person name="Felipe M.S."/>
        </authorList>
    </citation>
    <scope>NUCLEOTIDE SEQUENCE [LARGE SCALE GENOMIC DNA]</scope>
    <source>
        <strain evidence="8 9">5110</strain>
    </source>
</reference>
<feature type="transmembrane region" description="Helical" evidence="6">
    <location>
        <begin position="376"/>
        <end position="392"/>
    </location>
</feature>
<sequence length="487" mass="53964">MSSTPTIYEKQVGVSTDASNSDGYQSDVERDWSDAEEKNLVRKLDFIVLALLTLAFFALQIDRGNIGNALTDNFLKDVGITQYQFNVGQQLLSLGIVLLEIPSNIVLYKLGPTIWIGGQIIAWGLVATFQAFQHGLGPYLVTRLLLGLCEAGFIPAGLYTITRWYKRDETSKRFSVFFLGNMLAGACTGLVAYGILHMRGVRGLAGWQWLFLIEGMITVAIGILFITFFPKSPSNPVSILGIRYFNEREVHILSRRVLLDDPSKIHTHTHISKQEIKNALTNWRLIPHVILTISALSPASTMMSYAPTLVASFGYPKLKANAMTSIGAWMLLVTNVSWGFISDRYGRRGIMVFLGMFIYWGFQLGNRLAIHSSNSHLRFGLLVTSVAFGSNWHPVNGSWVASNAKSAGERSITLAIFIMSANTSGIVGSQLLQAKDSPLYKTGWTVMLALVSVGLVMSVIANVQYYLLNKKMQREQPGIDVQELHKI</sequence>
<feature type="transmembrane region" description="Helical" evidence="6">
    <location>
        <begin position="444"/>
        <end position="468"/>
    </location>
</feature>
<comment type="caution">
    <text evidence="8">The sequence shown here is derived from an EMBL/GenBank/DDBJ whole genome shotgun (WGS) entry which is preliminary data.</text>
</comment>
<dbReference type="OrthoDB" id="2985014at2759"/>
<evidence type="ECO:0000256" key="4">
    <source>
        <dbReference type="ARBA" id="ARBA00022989"/>
    </source>
</evidence>
<dbReference type="GO" id="GO:0022857">
    <property type="term" value="F:transmembrane transporter activity"/>
    <property type="evidence" value="ECO:0007669"/>
    <property type="project" value="InterPro"/>
</dbReference>
<dbReference type="AlphaFoldDB" id="A0A0C2EP55"/>
<dbReference type="Gene3D" id="1.20.1250.20">
    <property type="entry name" value="MFS general substrate transporter like domains"/>
    <property type="match status" value="2"/>
</dbReference>
<organism evidence="8 9">
    <name type="scientific">Sporothrix brasiliensis 5110</name>
    <dbReference type="NCBI Taxonomy" id="1398154"/>
    <lineage>
        <taxon>Eukaryota</taxon>
        <taxon>Fungi</taxon>
        <taxon>Dikarya</taxon>
        <taxon>Ascomycota</taxon>
        <taxon>Pezizomycotina</taxon>
        <taxon>Sordariomycetes</taxon>
        <taxon>Sordariomycetidae</taxon>
        <taxon>Ophiostomatales</taxon>
        <taxon>Ophiostomataceae</taxon>
        <taxon>Sporothrix</taxon>
    </lineage>
</organism>
<dbReference type="InterPro" id="IPR020846">
    <property type="entry name" value="MFS_dom"/>
</dbReference>
<keyword evidence="2" id="KW-0813">Transport</keyword>
<feature type="transmembrane region" description="Helical" evidence="6">
    <location>
        <begin position="318"/>
        <end position="338"/>
    </location>
</feature>
<evidence type="ECO:0000256" key="3">
    <source>
        <dbReference type="ARBA" id="ARBA00022692"/>
    </source>
</evidence>
<feature type="transmembrane region" description="Helical" evidence="6">
    <location>
        <begin position="174"/>
        <end position="195"/>
    </location>
</feature>
<dbReference type="SUPFAM" id="SSF103473">
    <property type="entry name" value="MFS general substrate transporter"/>
    <property type="match status" value="1"/>
</dbReference>
<evidence type="ECO:0000256" key="1">
    <source>
        <dbReference type="ARBA" id="ARBA00004141"/>
    </source>
</evidence>
<feature type="transmembrane region" description="Helical" evidence="6">
    <location>
        <begin position="412"/>
        <end position="432"/>
    </location>
</feature>
<gene>
    <name evidence="8" type="ORF">SPBR_04907</name>
</gene>
<dbReference type="RefSeq" id="XP_040615979.1">
    <property type="nucleotide sequence ID" value="XM_040763184.1"/>
</dbReference>
<dbReference type="PANTHER" id="PTHR43791">
    <property type="entry name" value="PERMEASE-RELATED"/>
    <property type="match status" value="1"/>
</dbReference>
<dbReference type="Proteomes" id="UP000031575">
    <property type="component" value="Unassembled WGS sequence"/>
</dbReference>
<feature type="transmembrane region" description="Helical" evidence="6">
    <location>
        <begin position="350"/>
        <end position="370"/>
    </location>
</feature>
<dbReference type="FunFam" id="1.20.1250.20:FF:000516">
    <property type="entry name" value="Alternative sulfate transporter"/>
    <property type="match status" value="1"/>
</dbReference>